<protein>
    <submittedName>
        <fullName evidence="1">Uncharacterized protein</fullName>
    </submittedName>
</protein>
<accession>A0A1B0AC48</accession>
<dbReference type="AlphaFoldDB" id="A0A1B0AC48"/>
<dbReference type="Proteomes" id="UP000092445">
    <property type="component" value="Unassembled WGS sequence"/>
</dbReference>
<reference evidence="1" key="2">
    <citation type="submission" date="2020-05" db="UniProtKB">
        <authorList>
            <consortium name="EnsemblMetazoa"/>
        </authorList>
    </citation>
    <scope>IDENTIFICATION</scope>
    <source>
        <strain evidence="1">IAEA</strain>
    </source>
</reference>
<evidence type="ECO:0000313" key="1">
    <source>
        <dbReference type="EnsemblMetazoa" id="GPAI040762-PA"/>
    </source>
</evidence>
<reference evidence="2" key="1">
    <citation type="submission" date="2014-03" db="EMBL/GenBank/DDBJ databases">
        <authorList>
            <person name="Aksoy S."/>
            <person name="Warren W."/>
            <person name="Wilson R.K."/>
        </authorList>
    </citation>
    <scope>NUCLEOTIDE SEQUENCE [LARGE SCALE GENOMIC DNA]</scope>
    <source>
        <strain evidence="2">IAEA</strain>
    </source>
</reference>
<dbReference type="VEuPathDB" id="VectorBase:GPAI040762"/>
<dbReference type="EnsemblMetazoa" id="GPAI040762-RA">
    <property type="protein sequence ID" value="GPAI040762-PA"/>
    <property type="gene ID" value="GPAI040762"/>
</dbReference>
<proteinExistence type="predicted"/>
<sequence>MKQTDGKRVCVTFLMPDNAADQHIHIDVLVRNVQKLAVTIQLQFCKATLPGIIAINCGMVEILKRTHLPELNSHTFSVLSSLPLTNNLESEDQATSDMPNLWPEMVFSNFPSSFHSTRTFLCQLTTDIELLLDVGALLDEELCNVFGPVGADGIAWGACTPGWPACTGPIGTILVNNCY</sequence>
<organism evidence="1 2">
    <name type="scientific">Glossina pallidipes</name>
    <name type="common">Tsetse fly</name>
    <dbReference type="NCBI Taxonomy" id="7398"/>
    <lineage>
        <taxon>Eukaryota</taxon>
        <taxon>Metazoa</taxon>
        <taxon>Ecdysozoa</taxon>
        <taxon>Arthropoda</taxon>
        <taxon>Hexapoda</taxon>
        <taxon>Insecta</taxon>
        <taxon>Pterygota</taxon>
        <taxon>Neoptera</taxon>
        <taxon>Endopterygota</taxon>
        <taxon>Diptera</taxon>
        <taxon>Brachycera</taxon>
        <taxon>Muscomorpha</taxon>
        <taxon>Hippoboscoidea</taxon>
        <taxon>Glossinidae</taxon>
        <taxon>Glossina</taxon>
    </lineage>
</organism>
<name>A0A1B0AC48_GLOPL</name>
<keyword evidence="2" id="KW-1185">Reference proteome</keyword>
<evidence type="ECO:0000313" key="2">
    <source>
        <dbReference type="Proteomes" id="UP000092445"/>
    </source>
</evidence>